<evidence type="ECO:0000313" key="14">
    <source>
        <dbReference type="Proteomes" id="UP000010556"/>
    </source>
</evidence>
<dbReference type="GO" id="GO:0005576">
    <property type="term" value="C:extracellular region"/>
    <property type="evidence" value="ECO:0007669"/>
    <property type="project" value="UniProtKB-SubCell"/>
</dbReference>
<keyword evidence="9" id="KW-0044">Antibiotic</keyword>
<dbReference type="AlphaFoldDB" id="L5LE95"/>
<dbReference type="GO" id="GO:0004540">
    <property type="term" value="F:RNA nuclease activity"/>
    <property type="evidence" value="ECO:0007669"/>
    <property type="project" value="UniProtKB-ARBA"/>
</dbReference>
<organism evidence="13 14">
    <name type="scientific">Myotis davidii</name>
    <name type="common">David's myotis</name>
    <dbReference type="NCBI Taxonomy" id="225400"/>
    <lineage>
        <taxon>Eukaryota</taxon>
        <taxon>Metazoa</taxon>
        <taxon>Chordata</taxon>
        <taxon>Craniata</taxon>
        <taxon>Vertebrata</taxon>
        <taxon>Euteleostomi</taxon>
        <taxon>Mammalia</taxon>
        <taxon>Eutheria</taxon>
        <taxon>Laurasiatheria</taxon>
        <taxon>Chiroptera</taxon>
        <taxon>Yangochiroptera</taxon>
        <taxon>Vespertilionidae</taxon>
        <taxon>Myotis</taxon>
    </lineage>
</organism>
<evidence type="ECO:0000313" key="13">
    <source>
        <dbReference type="EMBL" id="ELK24502.1"/>
    </source>
</evidence>
<dbReference type="SMART" id="SM00092">
    <property type="entry name" value="RNAse_Pc"/>
    <property type="match status" value="1"/>
</dbReference>
<evidence type="ECO:0000256" key="9">
    <source>
        <dbReference type="ARBA" id="ARBA00023022"/>
    </source>
</evidence>
<evidence type="ECO:0000256" key="3">
    <source>
        <dbReference type="ARBA" id="ARBA00022525"/>
    </source>
</evidence>
<comment type="subcellular location">
    <subcellularLocation>
        <location evidence="1">Secreted</location>
    </subcellularLocation>
</comment>
<evidence type="ECO:0000256" key="7">
    <source>
        <dbReference type="ARBA" id="ARBA00022759"/>
    </source>
</evidence>
<comment type="similarity">
    <text evidence="2">Belongs to the pancreatic ribonuclease family.</text>
</comment>
<evidence type="ECO:0000256" key="8">
    <source>
        <dbReference type="ARBA" id="ARBA00022801"/>
    </source>
</evidence>
<dbReference type="PANTHER" id="PTHR11437:SF53">
    <property type="entry name" value="RIBONUCLEASE 4"/>
    <property type="match status" value="1"/>
</dbReference>
<dbReference type="GO" id="GO:0050830">
    <property type="term" value="P:defense response to Gram-positive bacterium"/>
    <property type="evidence" value="ECO:0007669"/>
    <property type="project" value="TreeGrafter"/>
</dbReference>
<keyword evidence="14" id="KW-1185">Reference proteome</keyword>
<dbReference type="PANTHER" id="PTHR11437">
    <property type="entry name" value="RIBONUCLEASE"/>
    <property type="match status" value="1"/>
</dbReference>
<keyword evidence="3" id="KW-0964">Secreted</keyword>
<feature type="signal peptide" evidence="11">
    <location>
        <begin position="1"/>
        <end position="25"/>
    </location>
</feature>
<dbReference type="eggNOG" id="ENOG502S9Q1">
    <property type="taxonomic scope" value="Eukaryota"/>
</dbReference>
<dbReference type="GO" id="GO:0004519">
    <property type="term" value="F:endonuclease activity"/>
    <property type="evidence" value="ECO:0007669"/>
    <property type="project" value="UniProtKB-KW"/>
</dbReference>
<dbReference type="Gene3D" id="3.10.130.10">
    <property type="entry name" value="Ribonuclease A-like domain"/>
    <property type="match status" value="1"/>
</dbReference>
<dbReference type="PRINTS" id="PR00794">
    <property type="entry name" value="RIBONUCLEASE"/>
</dbReference>
<dbReference type="InterPro" id="IPR023412">
    <property type="entry name" value="RNaseA_domain"/>
</dbReference>
<evidence type="ECO:0000256" key="5">
    <source>
        <dbReference type="ARBA" id="ARBA00022722"/>
    </source>
</evidence>
<dbReference type="Pfam" id="PF00074">
    <property type="entry name" value="RnaseA"/>
    <property type="match status" value="1"/>
</dbReference>
<dbReference type="GO" id="GO:0003676">
    <property type="term" value="F:nucleic acid binding"/>
    <property type="evidence" value="ECO:0007669"/>
    <property type="project" value="InterPro"/>
</dbReference>
<evidence type="ECO:0000256" key="2">
    <source>
        <dbReference type="ARBA" id="ARBA00005600"/>
    </source>
</evidence>
<evidence type="ECO:0000256" key="11">
    <source>
        <dbReference type="SAM" id="SignalP"/>
    </source>
</evidence>
<dbReference type="CDD" id="cd06265">
    <property type="entry name" value="RNase_A_canonical"/>
    <property type="match status" value="1"/>
</dbReference>
<keyword evidence="7" id="KW-0255">Endonuclease</keyword>
<dbReference type="FunFam" id="3.10.130.10:FF:000001">
    <property type="entry name" value="Ribonuclease pancreatic"/>
    <property type="match status" value="1"/>
</dbReference>
<accession>L5LE95</accession>
<evidence type="ECO:0000259" key="12">
    <source>
        <dbReference type="SMART" id="SM00092"/>
    </source>
</evidence>
<keyword evidence="4" id="KW-0929">Antimicrobial</keyword>
<dbReference type="EMBL" id="KB112855">
    <property type="protein sequence ID" value="ELK24502.1"/>
    <property type="molecule type" value="Genomic_DNA"/>
</dbReference>
<proteinExistence type="inferred from homology"/>
<evidence type="ECO:0000256" key="6">
    <source>
        <dbReference type="ARBA" id="ARBA00022729"/>
    </source>
</evidence>
<keyword evidence="5" id="KW-0540">Nuclease</keyword>
<dbReference type="InterPro" id="IPR036816">
    <property type="entry name" value="RNaseA-like_dom_sf"/>
</dbReference>
<feature type="chain" id="PRO_5003970111" evidence="11">
    <location>
        <begin position="26"/>
        <end position="149"/>
    </location>
</feature>
<dbReference type="InterPro" id="IPR001427">
    <property type="entry name" value="RNaseA"/>
</dbReference>
<evidence type="ECO:0000256" key="10">
    <source>
        <dbReference type="ARBA" id="ARBA00023157"/>
    </source>
</evidence>
<gene>
    <name evidence="13" type="ORF">MDA_GLEAN10000161</name>
</gene>
<dbReference type="KEGG" id="myd:102762097"/>
<sequence>MALQKTLSLLLLSLLTLLGLRLGLGLVQPSYGQATYQRFLRQHVDSTWPGGNNWYCNKMMKSWRMTRPRCKQFHTFINEDIGTIKNICNTTNIQCRNGRMNCHAAVVRVTDCRLTTRSKQNCKYQGKSRSRRVGVACKGNPMLPVMLDT</sequence>
<feature type="domain" description="Ribonuclease A-domain" evidence="12">
    <location>
        <begin position="32"/>
        <end position="149"/>
    </location>
</feature>
<keyword evidence="8" id="KW-0378">Hydrolase</keyword>
<dbReference type="Proteomes" id="UP000010556">
    <property type="component" value="Unassembled WGS sequence"/>
</dbReference>
<dbReference type="GO" id="GO:0016787">
    <property type="term" value="F:hydrolase activity"/>
    <property type="evidence" value="ECO:0007669"/>
    <property type="project" value="UniProtKB-KW"/>
</dbReference>
<keyword evidence="10" id="KW-1015">Disulfide bond</keyword>
<protein>
    <submittedName>
        <fullName evidence="13">Ribonuclease 4</fullName>
    </submittedName>
</protein>
<keyword evidence="6 11" id="KW-0732">Signal</keyword>
<name>L5LE95_MYODS</name>
<evidence type="ECO:0000256" key="4">
    <source>
        <dbReference type="ARBA" id="ARBA00022529"/>
    </source>
</evidence>
<dbReference type="SUPFAM" id="SSF54076">
    <property type="entry name" value="RNase A-like"/>
    <property type="match status" value="1"/>
</dbReference>
<evidence type="ECO:0000256" key="1">
    <source>
        <dbReference type="ARBA" id="ARBA00004613"/>
    </source>
</evidence>
<dbReference type="OrthoDB" id="8573660at2759"/>
<reference evidence="14" key="1">
    <citation type="journal article" date="2013" name="Science">
        <title>Comparative analysis of bat genomes provides insight into the evolution of flight and immunity.</title>
        <authorList>
            <person name="Zhang G."/>
            <person name="Cowled C."/>
            <person name="Shi Z."/>
            <person name="Huang Z."/>
            <person name="Bishop-Lilly K.A."/>
            <person name="Fang X."/>
            <person name="Wynne J.W."/>
            <person name="Xiong Z."/>
            <person name="Baker M.L."/>
            <person name="Zhao W."/>
            <person name="Tachedjian M."/>
            <person name="Zhu Y."/>
            <person name="Zhou P."/>
            <person name="Jiang X."/>
            <person name="Ng J."/>
            <person name="Yang L."/>
            <person name="Wu L."/>
            <person name="Xiao J."/>
            <person name="Feng Y."/>
            <person name="Chen Y."/>
            <person name="Sun X."/>
            <person name="Zhang Y."/>
            <person name="Marsh G.A."/>
            <person name="Crameri G."/>
            <person name="Broder C.C."/>
            <person name="Frey K.G."/>
            <person name="Wang L.F."/>
            <person name="Wang J."/>
        </authorList>
    </citation>
    <scope>NUCLEOTIDE SEQUENCE [LARGE SCALE GENOMIC DNA]</scope>
</reference>